<dbReference type="EMBL" id="WKJQ01000001">
    <property type="protein sequence ID" value="MRW95988.1"/>
    <property type="molecule type" value="Genomic_DNA"/>
</dbReference>
<comment type="caution">
    <text evidence="2">The sequence shown here is derived from an EMBL/GenBank/DDBJ whole genome shotgun (WGS) entry which is preliminary data.</text>
</comment>
<accession>A0A6A8G5T7</accession>
<dbReference type="InterPro" id="IPR058285">
    <property type="entry name" value="DUF7979"/>
</dbReference>
<dbReference type="AlphaFoldDB" id="A0A6A8G5T7"/>
<dbReference type="Proteomes" id="UP000443423">
    <property type="component" value="Unassembled WGS sequence"/>
</dbReference>
<evidence type="ECO:0000259" key="1">
    <source>
        <dbReference type="Pfam" id="PF25934"/>
    </source>
</evidence>
<sequence>MELGGRTAVGIVFALVAVVGVVAAVTSGGVGTLTVERVDELPQGQGAVAFENLDPDQRATFEEAVTTDSPVEIPTESARNEFVDPGYVRYDGGIYRTTVSS</sequence>
<proteinExistence type="predicted"/>
<reference evidence="2 3" key="1">
    <citation type="submission" date="2019-11" db="EMBL/GenBank/DDBJ databases">
        <title>Whole genome sequence of Haloferax sp. MBLA0078.</title>
        <authorList>
            <person name="Seo M.-J."/>
            <person name="Cho E.-S."/>
        </authorList>
    </citation>
    <scope>NUCLEOTIDE SEQUENCE [LARGE SCALE GENOMIC DNA]</scope>
    <source>
        <strain evidence="2 3">MBLA0078</strain>
    </source>
</reference>
<gene>
    <name evidence="2" type="ORF">GJR99_05275</name>
</gene>
<evidence type="ECO:0000313" key="3">
    <source>
        <dbReference type="Proteomes" id="UP000443423"/>
    </source>
</evidence>
<dbReference type="Pfam" id="PF25934">
    <property type="entry name" value="DUF7979"/>
    <property type="match status" value="1"/>
</dbReference>
<evidence type="ECO:0000313" key="2">
    <source>
        <dbReference type="EMBL" id="MRW95988.1"/>
    </source>
</evidence>
<feature type="domain" description="DUF7979" evidence="1">
    <location>
        <begin position="32"/>
        <end position="98"/>
    </location>
</feature>
<name>A0A6A8G5T7_9EURY</name>
<keyword evidence="3" id="KW-1185">Reference proteome</keyword>
<dbReference type="RefSeq" id="WP_151109983.1">
    <property type="nucleotide sequence ID" value="NZ_WKJQ01000001.1"/>
</dbReference>
<dbReference type="OrthoDB" id="290604at2157"/>
<protein>
    <recommendedName>
        <fullName evidence="1">DUF7979 domain-containing protein</fullName>
    </recommendedName>
</protein>
<organism evidence="2 3">
    <name type="scientific">Haloferax marinum</name>
    <dbReference type="NCBI Taxonomy" id="2666143"/>
    <lineage>
        <taxon>Archaea</taxon>
        <taxon>Methanobacteriati</taxon>
        <taxon>Methanobacteriota</taxon>
        <taxon>Stenosarchaea group</taxon>
        <taxon>Halobacteria</taxon>
        <taxon>Halobacteriales</taxon>
        <taxon>Haloferacaceae</taxon>
        <taxon>Haloferax</taxon>
    </lineage>
</organism>